<name>A0A6J8A199_MYTCO</name>
<reference evidence="2 3" key="1">
    <citation type="submission" date="2020-06" db="EMBL/GenBank/DDBJ databases">
        <authorList>
            <person name="Li R."/>
            <person name="Bekaert M."/>
        </authorList>
    </citation>
    <scope>NUCLEOTIDE SEQUENCE [LARGE SCALE GENOMIC DNA]</scope>
    <source>
        <strain evidence="3">wild</strain>
    </source>
</reference>
<evidence type="ECO:0000313" key="2">
    <source>
        <dbReference type="EMBL" id="CAC5359730.1"/>
    </source>
</evidence>
<protein>
    <submittedName>
        <fullName evidence="2">Uncharacterized protein</fullName>
    </submittedName>
</protein>
<dbReference type="Proteomes" id="UP000507470">
    <property type="component" value="Unassembled WGS sequence"/>
</dbReference>
<organism evidence="2 3">
    <name type="scientific">Mytilus coruscus</name>
    <name type="common">Sea mussel</name>
    <dbReference type="NCBI Taxonomy" id="42192"/>
    <lineage>
        <taxon>Eukaryota</taxon>
        <taxon>Metazoa</taxon>
        <taxon>Spiralia</taxon>
        <taxon>Lophotrochozoa</taxon>
        <taxon>Mollusca</taxon>
        <taxon>Bivalvia</taxon>
        <taxon>Autobranchia</taxon>
        <taxon>Pteriomorphia</taxon>
        <taxon>Mytilida</taxon>
        <taxon>Mytiloidea</taxon>
        <taxon>Mytilidae</taxon>
        <taxon>Mytilinae</taxon>
        <taxon>Mytilus</taxon>
    </lineage>
</organism>
<dbReference type="Gene3D" id="3.80.10.10">
    <property type="entry name" value="Ribonuclease Inhibitor"/>
    <property type="match status" value="2"/>
</dbReference>
<dbReference type="InterPro" id="IPR001611">
    <property type="entry name" value="Leu-rich_rpt"/>
</dbReference>
<keyword evidence="3" id="KW-1185">Reference proteome</keyword>
<dbReference type="PANTHER" id="PTHR24373:SF275">
    <property type="entry name" value="TIR DOMAIN-CONTAINING PROTEIN"/>
    <property type="match status" value="1"/>
</dbReference>
<dbReference type="EMBL" id="CACVKT020000520">
    <property type="protein sequence ID" value="CAC5359730.1"/>
    <property type="molecule type" value="Genomic_DNA"/>
</dbReference>
<dbReference type="InterPro" id="IPR032675">
    <property type="entry name" value="LRR_dom_sf"/>
</dbReference>
<evidence type="ECO:0000256" key="1">
    <source>
        <dbReference type="ARBA" id="ARBA00022729"/>
    </source>
</evidence>
<dbReference type="OrthoDB" id="6146896at2759"/>
<gene>
    <name evidence="2" type="ORF">MCOR_2475</name>
</gene>
<dbReference type="InterPro" id="IPR050328">
    <property type="entry name" value="Dev_Immune_Receptor"/>
</dbReference>
<accession>A0A6J8A199</accession>
<dbReference type="AlphaFoldDB" id="A0A6J8A199"/>
<sequence>MTDGISADCSNLGLLNSPFFMKNVISANLSFNFLTSLPDEGLLPAGLKFLDLSSNKISNFSHDGLPPFTTSTTLLSLNLSNNYISLDSKTYFKGVFKNLFDLKILDIFNNSYEIISYYCPDEVFVDLISLESLSIDGVKNVTFGRRFAHLHNLTSLKVAGLAARGTIQKDMFQHFPFIRFLDFSSRTEWRNIEHFAVLIIEQGTIKNLPHLEVLDISYNRRLGLCGFRNVSYDLPFTSIKIFKAQYIACERSGSSWLLTSDVSPLNKTQLLELYIDGNNLDKTETSAVYLLPRSLHVLSITDNRWVIDDYAYFDNLLNLVNLTTVDVSFQNMHQMSHSHNSYRCNNEYLLLNPMKCLCYRLQDKRFLNLNKKNRLLSNRKFLRSTIS</sequence>
<proteinExistence type="predicted"/>
<evidence type="ECO:0000313" key="3">
    <source>
        <dbReference type="Proteomes" id="UP000507470"/>
    </source>
</evidence>
<dbReference type="SUPFAM" id="SSF52058">
    <property type="entry name" value="L domain-like"/>
    <property type="match status" value="1"/>
</dbReference>
<keyword evidence="1" id="KW-0732">Signal</keyword>
<dbReference type="PANTHER" id="PTHR24373">
    <property type="entry name" value="SLIT RELATED LEUCINE-RICH REPEAT NEURONAL PROTEIN"/>
    <property type="match status" value="1"/>
</dbReference>
<dbReference type="Pfam" id="PF00560">
    <property type="entry name" value="LRR_1"/>
    <property type="match status" value="1"/>
</dbReference>